<gene>
    <name evidence="1" type="ORF">H1B27_36640</name>
</gene>
<keyword evidence="2" id="KW-1185">Reference proteome</keyword>
<accession>A0ABS0PEN0</accession>
<organism evidence="1 2">
    <name type="scientific">Bradyrhizobium diversitatis</name>
    <dbReference type="NCBI Taxonomy" id="2755406"/>
    <lineage>
        <taxon>Bacteria</taxon>
        <taxon>Pseudomonadati</taxon>
        <taxon>Pseudomonadota</taxon>
        <taxon>Alphaproteobacteria</taxon>
        <taxon>Hyphomicrobiales</taxon>
        <taxon>Nitrobacteraceae</taxon>
        <taxon>Bradyrhizobium</taxon>
    </lineage>
</organism>
<sequence length="360" mass="40168">MAQTRKFISQPRCIYTGKRLDPSDEELKPSHEHIIPLSLGGSNQFTTDDVSLKANNKAGDEIDDAVASTLPFLMLRHRYKLPGNRKVIPSLTMKGDFIDINAPAEMSISAQGDIEFEFRNEQKTSGKIISLGSTEERVRFFLKARLEQAQQRKLHLYTQFGEVTDEEDIEIALLLANRNEGREFKARATIDVAALNEARARLMVKIALGLGHRVLGPEWTFGPGGMMLRSHLFPGTKDLNFGHLKGTINADIPELLSHIFGLDDNRHVMAVLPAGKQTFALISLFGGQIGNAIVDLGYDSRRKFNRAINKDERLDCAFSIPLNVSGSRPLVTRSVQELANTADFNNLLPKSRAEAERFLR</sequence>
<proteinExistence type="predicted"/>
<dbReference type="RefSeq" id="WP_197969390.1">
    <property type="nucleotide sequence ID" value="NZ_JACEGD010000056.1"/>
</dbReference>
<comment type="caution">
    <text evidence="1">The sequence shown here is derived from an EMBL/GenBank/DDBJ whole genome shotgun (WGS) entry which is preliminary data.</text>
</comment>
<dbReference type="EMBL" id="JACEGD010000056">
    <property type="protein sequence ID" value="MBH5391765.1"/>
    <property type="molecule type" value="Genomic_DNA"/>
</dbReference>
<reference evidence="1 2" key="1">
    <citation type="submission" date="2020-07" db="EMBL/GenBank/DDBJ databases">
        <title>Bradyrhizobium diversity isolated from nodules of indigenous legumes of Western Australia.</title>
        <authorList>
            <person name="Klepa M.S."/>
        </authorList>
    </citation>
    <scope>NUCLEOTIDE SEQUENCE [LARGE SCALE GENOMIC DNA]</scope>
    <source>
        <strain evidence="1 2">CNPSo 4019</strain>
    </source>
</reference>
<evidence type="ECO:0000313" key="2">
    <source>
        <dbReference type="Proteomes" id="UP001194539"/>
    </source>
</evidence>
<evidence type="ECO:0000313" key="1">
    <source>
        <dbReference type="EMBL" id="MBH5391765.1"/>
    </source>
</evidence>
<evidence type="ECO:0008006" key="3">
    <source>
        <dbReference type="Google" id="ProtNLM"/>
    </source>
</evidence>
<name>A0ABS0PEN0_9BRAD</name>
<protein>
    <recommendedName>
        <fullName evidence="3">HNH endonuclease</fullName>
    </recommendedName>
</protein>
<dbReference type="Proteomes" id="UP001194539">
    <property type="component" value="Unassembled WGS sequence"/>
</dbReference>